<gene>
    <name evidence="2" type="ORF">IFK94_03205</name>
</gene>
<reference evidence="2 3" key="1">
    <citation type="submission" date="2020-08" db="EMBL/GenBank/DDBJ databases">
        <title>Acidobacteriota in marine sediments use diverse sulfur dissimilation pathways.</title>
        <authorList>
            <person name="Wasmund K."/>
        </authorList>
    </citation>
    <scope>NUCLEOTIDE SEQUENCE [LARGE SCALE GENOMIC DNA]</scope>
    <source>
        <strain evidence="2">MAG AM4</strain>
    </source>
</reference>
<feature type="transmembrane region" description="Helical" evidence="1">
    <location>
        <begin position="94"/>
        <end position="114"/>
    </location>
</feature>
<accession>A0A8J7CDQ7</accession>
<dbReference type="Proteomes" id="UP000648239">
    <property type="component" value="Unassembled WGS sequence"/>
</dbReference>
<proteinExistence type="predicted"/>
<keyword evidence="1" id="KW-1133">Transmembrane helix</keyword>
<sequence length="210" mass="22506">MSDCTHMRPLIDRISEGEATPEEALALGRHLPACTVCRILLAKAHRLNEMVDGIGDPLEVEESFLQGVMDSLPDGPPQGEDKVGGRRTRRHLRIVKLLVTMSPLGLLGAGRSMVMSYPGQFSRIVDSGTFLPVEGGPGIASSLREILGIVMAVAGKLGISSGDLTSVRPVLALGNFMSVVWPLTLALIITGVLALALYKPLRKFFSRPDP</sequence>
<organism evidence="2 3">
    <name type="scientific">Candidatus Polarisedimenticola svalbardensis</name>
    <dbReference type="NCBI Taxonomy" id="2886004"/>
    <lineage>
        <taxon>Bacteria</taxon>
        <taxon>Pseudomonadati</taxon>
        <taxon>Acidobacteriota</taxon>
        <taxon>Candidatus Polarisedimenticolia</taxon>
        <taxon>Candidatus Polarisedimenticolales</taxon>
        <taxon>Candidatus Polarisedimenticolaceae</taxon>
        <taxon>Candidatus Polarisedimenticola</taxon>
    </lineage>
</organism>
<name>A0A8J7CDQ7_9BACT</name>
<protein>
    <recommendedName>
        <fullName evidence="4">Zinc-finger domain-containing protein</fullName>
    </recommendedName>
</protein>
<evidence type="ECO:0008006" key="4">
    <source>
        <dbReference type="Google" id="ProtNLM"/>
    </source>
</evidence>
<evidence type="ECO:0000313" key="2">
    <source>
        <dbReference type="EMBL" id="MBD3867109.1"/>
    </source>
</evidence>
<dbReference type="AlphaFoldDB" id="A0A8J7CDQ7"/>
<keyword evidence="1" id="KW-0812">Transmembrane</keyword>
<evidence type="ECO:0000313" key="3">
    <source>
        <dbReference type="Proteomes" id="UP000648239"/>
    </source>
</evidence>
<dbReference type="EMBL" id="JACXWD010000006">
    <property type="protein sequence ID" value="MBD3867109.1"/>
    <property type="molecule type" value="Genomic_DNA"/>
</dbReference>
<evidence type="ECO:0000256" key="1">
    <source>
        <dbReference type="SAM" id="Phobius"/>
    </source>
</evidence>
<feature type="transmembrane region" description="Helical" evidence="1">
    <location>
        <begin position="179"/>
        <end position="198"/>
    </location>
</feature>
<comment type="caution">
    <text evidence="2">The sequence shown here is derived from an EMBL/GenBank/DDBJ whole genome shotgun (WGS) entry which is preliminary data.</text>
</comment>
<keyword evidence="1" id="KW-0472">Membrane</keyword>